<dbReference type="Proteomes" id="UP000215788">
    <property type="component" value="Unassembled WGS sequence"/>
</dbReference>
<proteinExistence type="predicted"/>
<reference evidence="2 3" key="1">
    <citation type="submission" date="2017-08" db="EMBL/GenBank/DDBJ databases">
        <title>Genomic and metabolic characterisation of spoilage-associated Pseudomonas species.</title>
        <authorList>
            <person name="Stanborough T."/>
            <person name="Fegan N."/>
            <person name="Powell S.M."/>
            <person name="Singh T."/>
            <person name="Tamplin M.L."/>
            <person name="Chandry P.S."/>
        </authorList>
    </citation>
    <scope>NUCLEOTIDE SEQUENCE [LARGE SCALE GENOMIC DNA]</scope>
    <source>
        <strain evidence="2 3">L1802</strain>
    </source>
</reference>
<evidence type="ECO:0000259" key="1">
    <source>
        <dbReference type="Pfam" id="PF05713"/>
    </source>
</evidence>
<dbReference type="EMBL" id="NQKI01000072">
    <property type="protein sequence ID" value="OZY57291.1"/>
    <property type="molecule type" value="Genomic_DNA"/>
</dbReference>
<dbReference type="AlphaFoldDB" id="A0A266N470"/>
<evidence type="ECO:0000313" key="3">
    <source>
        <dbReference type="Proteomes" id="UP000215788"/>
    </source>
</evidence>
<protein>
    <recommendedName>
        <fullName evidence="1">Bacterial mobilisation domain-containing protein</fullName>
    </recommendedName>
</protein>
<gene>
    <name evidence="2" type="ORF">CJF39_22345</name>
</gene>
<dbReference type="InterPro" id="IPR008687">
    <property type="entry name" value="MobC"/>
</dbReference>
<sequence length="112" mass="12543">MTEPKREKIIKVRVSPEELATLQMHSTRTELARWMRESCLNPGQTDLVRDLRGVAPAADPELLRQLASIGNNLNQIARKVNTAEWGAVDRVQVIGALAGVERELAELRALYK</sequence>
<name>A0A266N470_9PSED</name>
<dbReference type="Pfam" id="PF05713">
    <property type="entry name" value="MobC"/>
    <property type="match status" value="1"/>
</dbReference>
<comment type="caution">
    <text evidence="2">The sequence shown here is derived from an EMBL/GenBank/DDBJ whole genome shotgun (WGS) entry which is preliminary data.</text>
</comment>
<dbReference type="OrthoDB" id="7026837at2"/>
<accession>A0A266N470</accession>
<organism evidence="2 3">
    <name type="scientific">Pseudomonas lundensis</name>
    <dbReference type="NCBI Taxonomy" id="86185"/>
    <lineage>
        <taxon>Bacteria</taxon>
        <taxon>Pseudomonadati</taxon>
        <taxon>Pseudomonadota</taxon>
        <taxon>Gammaproteobacteria</taxon>
        <taxon>Pseudomonadales</taxon>
        <taxon>Pseudomonadaceae</taxon>
        <taxon>Pseudomonas</taxon>
    </lineage>
</organism>
<dbReference type="RefSeq" id="WP_094995342.1">
    <property type="nucleotide sequence ID" value="NZ_NQKI01000072.1"/>
</dbReference>
<evidence type="ECO:0000313" key="2">
    <source>
        <dbReference type="EMBL" id="OZY57291.1"/>
    </source>
</evidence>
<feature type="domain" description="Bacterial mobilisation" evidence="1">
    <location>
        <begin position="63"/>
        <end position="107"/>
    </location>
</feature>